<reference evidence="1 2" key="1">
    <citation type="submission" date="2019-12" db="EMBL/GenBank/DDBJ databases">
        <title>Sporaefaciens musculi gen. nov., sp. nov., a novel bacterium isolated from the caecum of an obese mouse.</title>
        <authorList>
            <person name="Rasmussen T.S."/>
            <person name="Streidl T."/>
            <person name="Hitch T.C.A."/>
            <person name="Wortmann E."/>
            <person name="Deptula P."/>
            <person name="Hansen M."/>
            <person name="Nielsen D.S."/>
            <person name="Clavel T."/>
            <person name="Vogensen F.K."/>
        </authorList>
    </citation>
    <scope>NUCLEOTIDE SEQUENCE [LARGE SCALE GENOMIC DNA]</scope>
    <source>
        <strain evidence="1 2">WCA-9-b2</strain>
    </source>
</reference>
<dbReference type="RefSeq" id="WP_159750464.1">
    <property type="nucleotide sequence ID" value="NZ_WUQX01000001.1"/>
</dbReference>
<accession>A0A7X3MF17</accession>
<evidence type="ECO:0000313" key="2">
    <source>
        <dbReference type="Proteomes" id="UP000460412"/>
    </source>
</evidence>
<keyword evidence="2" id="KW-1185">Reference proteome</keyword>
<proteinExistence type="predicted"/>
<organism evidence="1 2">
    <name type="scientific">Sporofaciens musculi</name>
    <dbReference type="NCBI Taxonomy" id="2681861"/>
    <lineage>
        <taxon>Bacteria</taxon>
        <taxon>Bacillati</taxon>
        <taxon>Bacillota</taxon>
        <taxon>Clostridia</taxon>
        <taxon>Lachnospirales</taxon>
        <taxon>Lachnospiraceae</taxon>
        <taxon>Sporofaciens</taxon>
    </lineage>
</organism>
<sequence>MANETARKLVGRHKRLSFMKTEGNTYTRMSEFTSLSEAKESKEYSRQYVDEPTERSDVVGYATGVSYEFDRHTDTPVHARLAEISDDEIVGTEAQVEIVTVDLFETKQGGACMARKRVYSVIPDSSGDGTDALIYSGTLKAAGEIIKGSAASTDKWKTCEFTEDSSGGLTE</sequence>
<name>A0A7X3MF17_9FIRM</name>
<protein>
    <submittedName>
        <fullName evidence="1">Uncharacterized protein</fullName>
    </submittedName>
</protein>
<comment type="caution">
    <text evidence="1">The sequence shown here is derived from an EMBL/GenBank/DDBJ whole genome shotgun (WGS) entry which is preliminary data.</text>
</comment>
<gene>
    <name evidence="1" type="ORF">GN277_07100</name>
</gene>
<dbReference type="AlphaFoldDB" id="A0A7X3MF17"/>
<dbReference type="EMBL" id="WUQX01000001">
    <property type="protein sequence ID" value="MXP75157.1"/>
    <property type="molecule type" value="Genomic_DNA"/>
</dbReference>
<evidence type="ECO:0000313" key="1">
    <source>
        <dbReference type="EMBL" id="MXP75157.1"/>
    </source>
</evidence>
<dbReference type="Proteomes" id="UP000460412">
    <property type="component" value="Unassembled WGS sequence"/>
</dbReference>